<keyword evidence="3" id="KW-0804">Transcription</keyword>
<protein>
    <submittedName>
        <fullName evidence="6">AcrR family transcriptional regulator</fullName>
    </submittedName>
</protein>
<comment type="caution">
    <text evidence="6">The sequence shown here is derived from an EMBL/GenBank/DDBJ whole genome shotgun (WGS) entry which is preliminary data.</text>
</comment>
<dbReference type="Pfam" id="PF17937">
    <property type="entry name" value="TetR_C_28"/>
    <property type="match status" value="1"/>
</dbReference>
<evidence type="ECO:0000259" key="5">
    <source>
        <dbReference type="PROSITE" id="PS50977"/>
    </source>
</evidence>
<evidence type="ECO:0000313" key="6">
    <source>
        <dbReference type="EMBL" id="MDQ0313781.1"/>
    </source>
</evidence>
<organism evidence="6 7">
    <name type="scientific">Amorphus orientalis</name>
    <dbReference type="NCBI Taxonomy" id="649198"/>
    <lineage>
        <taxon>Bacteria</taxon>
        <taxon>Pseudomonadati</taxon>
        <taxon>Pseudomonadota</taxon>
        <taxon>Alphaproteobacteria</taxon>
        <taxon>Hyphomicrobiales</taxon>
        <taxon>Amorphaceae</taxon>
        <taxon>Amorphus</taxon>
    </lineage>
</organism>
<dbReference type="InterPro" id="IPR009057">
    <property type="entry name" value="Homeodomain-like_sf"/>
</dbReference>
<reference evidence="6" key="1">
    <citation type="submission" date="2023-07" db="EMBL/GenBank/DDBJ databases">
        <title>Genomic Encyclopedia of Type Strains, Phase IV (KMG-IV): sequencing the most valuable type-strain genomes for metagenomic binning, comparative biology and taxonomic classification.</title>
        <authorList>
            <person name="Goeker M."/>
        </authorList>
    </citation>
    <scope>NUCLEOTIDE SEQUENCE</scope>
    <source>
        <strain evidence="6">DSM 21202</strain>
    </source>
</reference>
<dbReference type="InterPro" id="IPR041479">
    <property type="entry name" value="TetR_CgmR_C"/>
</dbReference>
<evidence type="ECO:0000313" key="7">
    <source>
        <dbReference type="Proteomes" id="UP001229244"/>
    </source>
</evidence>
<evidence type="ECO:0000256" key="2">
    <source>
        <dbReference type="ARBA" id="ARBA00023125"/>
    </source>
</evidence>
<keyword evidence="1" id="KW-0805">Transcription regulation</keyword>
<dbReference type="AlphaFoldDB" id="A0AAE4AQ97"/>
<gene>
    <name evidence="6" type="ORF">J2S73_000218</name>
</gene>
<evidence type="ECO:0000256" key="1">
    <source>
        <dbReference type="ARBA" id="ARBA00023015"/>
    </source>
</evidence>
<dbReference type="GO" id="GO:0003677">
    <property type="term" value="F:DNA binding"/>
    <property type="evidence" value="ECO:0007669"/>
    <property type="project" value="UniProtKB-UniRule"/>
</dbReference>
<accession>A0AAE4AQ97</accession>
<dbReference type="PANTHER" id="PTHR47506:SF1">
    <property type="entry name" value="HTH-TYPE TRANSCRIPTIONAL REGULATOR YJDC"/>
    <property type="match status" value="1"/>
</dbReference>
<dbReference type="InterPro" id="IPR036271">
    <property type="entry name" value="Tet_transcr_reg_TetR-rel_C_sf"/>
</dbReference>
<dbReference type="PANTHER" id="PTHR47506">
    <property type="entry name" value="TRANSCRIPTIONAL REGULATORY PROTEIN"/>
    <property type="match status" value="1"/>
</dbReference>
<dbReference type="Gene3D" id="1.10.357.10">
    <property type="entry name" value="Tetracycline Repressor, domain 2"/>
    <property type="match status" value="1"/>
</dbReference>
<dbReference type="RefSeq" id="WP_306883576.1">
    <property type="nucleotide sequence ID" value="NZ_JAUSUL010000001.1"/>
</dbReference>
<evidence type="ECO:0000256" key="4">
    <source>
        <dbReference type="PROSITE-ProRule" id="PRU00335"/>
    </source>
</evidence>
<evidence type="ECO:0000256" key="3">
    <source>
        <dbReference type="ARBA" id="ARBA00023163"/>
    </source>
</evidence>
<proteinExistence type="predicted"/>
<dbReference type="SUPFAM" id="SSF46689">
    <property type="entry name" value="Homeodomain-like"/>
    <property type="match status" value="1"/>
</dbReference>
<dbReference type="EMBL" id="JAUSUL010000001">
    <property type="protein sequence ID" value="MDQ0313781.1"/>
    <property type="molecule type" value="Genomic_DNA"/>
</dbReference>
<sequence>MGRKRTIDRDSVLDAAECIVRRDGTARLTLDAVACEAGISKASVIYDYKTKAALMQAIVERRIAAEDARLETIREALASCPDATIRTHIAAAAGEYAEEEAEIALCLSAAMAQNPALREPIHKKYADYLDQIRAESQHPRGALLAYLALGGLRMMEKFGVYRFSSDERSQLLQEIGWLVDQDPQQVPIKNPETTE</sequence>
<name>A0AAE4AQ97_9HYPH</name>
<dbReference type="PROSITE" id="PS50977">
    <property type="entry name" value="HTH_TETR_2"/>
    <property type="match status" value="1"/>
</dbReference>
<keyword evidence="7" id="KW-1185">Reference proteome</keyword>
<feature type="DNA-binding region" description="H-T-H motif" evidence="4">
    <location>
        <begin position="29"/>
        <end position="48"/>
    </location>
</feature>
<dbReference type="InterPro" id="IPR001647">
    <property type="entry name" value="HTH_TetR"/>
</dbReference>
<dbReference type="Proteomes" id="UP001229244">
    <property type="component" value="Unassembled WGS sequence"/>
</dbReference>
<dbReference type="SUPFAM" id="SSF48498">
    <property type="entry name" value="Tetracyclin repressor-like, C-terminal domain"/>
    <property type="match status" value="1"/>
</dbReference>
<dbReference type="Pfam" id="PF00440">
    <property type="entry name" value="TetR_N"/>
    <property type="match status" value="1"/>
</dbReference>
<keyword evidence="2 4" id="KW-0238">DNA-binding</keyword>
<feature type="domain" description="HTH tetR-type" evidence="5">
    <location>
        <begin position="6"/>
        <end position="66"/>
    </location>
</feature>